<dbReference type="SUPFAM" id="SSF81330">
    <property type="entry name" value="Gated mechanosensitive channel"/>
    <property type="match status" value="1"/>
</dbReference>
<keyword evidence="6 10" id="KW-1133">Transmembrane helix</keyword>
<dbReference type="NCBIfam" id="NF001843">
    <property type="entry name" value="PRK00567.1-4"/>
    <property type="match status" value="1"/>
</dbReference>
<keyword evidence="3 10" id="KW-0813">Transport</keyword>
<dbReference type="NCBIfam" id="NF010557">
    <property type="entry name" value="PRK13952.1"/>
    <property type="match status" value="1"/>
</dbReference>
<evidence type="ECO:0000256" key="1">
    <source>
        <dbReference type="ARBA" id="ARBA00004651"/>
    </source>
</evidence>
<keyword evidence="8 10" id="KW-0472">Membrane</keyword>
<gene>
    <name evidence="10" type="primary">mscL</name>
    <name evidence="11" type="ORF">JIR001_04840</name>
</gene>
<dbReference type="Pfam" id="PF01741">
    <property type="entry name" value="MscL"/>
    <property type="match status" value="1"/>
</dbReference>
<evidence type="ECO:0000256" key="10">
    <source>
        <dbReference type="HAMAP-Rule" id="MF_00115"/>
    </source>
</evidence>
<evidence type="ECO:0000256" key="4">
    <source>
        <dbReference type="ARBA" id="ARBA00022475"/>
    </source>
</evidence>
<evidence type="ECO:0000256" key="8">
    <source>
        <dbReference type="ARBA" id="ARBA00023136"/>
    </source>
</evidence>
<dbReference type="InterPro" id="IPR036019">
    <property type="entry name" value="MscL_channel"/>
</dbReference>
<evidence type="ECO:0000256" key="3">
    <source>
        <dbReference type="ARBA" id="ARBA00022448"/>
    </source>
</evidence>
<evidence type="ECO:0000256" key="2">
    <source>
        <dbReference type="ARBA" id="ARBA00007254"/>
    </source>
</evidence>
<dbReference type="NCBIfam" id="TIGR00220">
    <property type="entry name" value="mscL"/>
    <property type="match status" value="1"/>
</dbReference>
<evidence type="ECO:0000256" key="6">
    <source>
        <dbReference type="ARBA" id="ARBA00022989"/>
    </source>
</evidence>
<protein>
    <recommendedName>
        <fullName evidence="10">Large-conductance mechanosensitive channel</fullName>
    </recommendedName>
</protein>
<dbReference type="Proteomes" id="UP000677436">
    <property type="component" value="Chromosome"/>
</dbReference>
<dbReference type="InterPro" id="IPR001185">
    <property type="entry name" value="MS_channel"/>
</dbReference>
<dbReference type="Gene3D" id="1.10.1200.120">
    <property type="entry name" value="Large-conductance mechanosensitive channel, MscL, domain 1"/>
    <property type="match status" value="1"/>
</dbReference>
<dbReference type="HAMAP" id="MF_00115">
    <property type="entry name" value="MscL"/>
    <property type="match status" value="1"/>
</dbReference>
<dbReference type="KEGG" id="pabs:JIR001_04840"/>
<proteinExistence type="inferred from homology"/>
<dbReference type="EMBL" id="AP024601">
    <property type="protein sequence ID" value="BCU80701.1"/>
    <property type="molecule type" value="Genomic_DNA"/>
</dbReference>
<feature type="transmembrane region" description="Helical" evidence="10">
    <location>
        <begin position="80"/>
        <end position="101"/>
    </location>
</feature>
<keyword evidence="4 10" id="KW-1003">Cell membrane</keyword>
<dbReference type="PROSITE" id="PS01327">
    <property type="entry name" value="MSCL"/>
    <property type="match status" value="1"/>
</dbReference>
<dbReference type="AlphaFoldDB" id="A0A8D5ZMS5"/>
<comment type="subcellular location">
    <subcellularLocation>
        <location evidence="1 10">Cell membrane</location>
        <topology evidence="1 10">Multi-pass membrane protein</topology>
    </subcellularLocation>
</comment>
<dbReference type="PRINTS" id="PR01264">
    <property type="entry name" value="MECHCHANNEL"/>
</dbReference>
<dbReference type="InterPro" id="IPR037673">
    <property type="entry name" value="MSC/AndL"/>
</dbReference>
<reference evidence="11" key="2">
    <citation type="journal article" date="2021" name="Microbiol. Resour. Announc.">
        <title>Complete Genome Sequence of Polycladomyces abyssicola JIR-001T, Isolated from Hemipelagic Sediment in Deep Seawater.</title>
        <authorList>
            <person name="Tsubouchi T."/>
            <person name="Kaneko Y."/>
        </authorList>
    </citation>
    <scope>NUCLEOTIDE SEQUENCE</scope>
    <source>
        <strain evidence="11">JIR-001</strain>
    </source>
</reference>
<dbReference type="PANTHER" id="PTHR30266:SF2">
    <property type="entry name" value="LARGE-CONDUCTANCE MECHANOSENSITIVE CHANNEL"/>
    <property type="match status" value="1"/>
</dbReference>
<dbReference type="GO" id="GO:0008381">
    <property type="term" value="F:mechanosensitive monoatomic ion channel activity"/>
    <property type="evidence" value="ECO:0007669"/>
    <property type="project" value="UniProtKB-UniRule"/>
</dbReference>
<comment type="similarity">
    <text evidence="2 10">Belongs to the MscL family.</text>
</comment>
<evidence type="ECO:0000256" key="9">
    <source>
        <dbReference type="ARBA" id="ARBA00023303"/>
    </source>
</evidence>
<comment type="subunit">
    <text evidence="10">Homopentamer.</text>
</comment>
<evidence type="ECO:0000313" key="12">
    <source>
        <dbReference type="Proteomes" id="UP000677436"/>
    </source>
</evidence>
<name>A0A8D5ZMS5_9BACL</name>
<keyword evidence="12" id="KW-1185">Reference proteome</keyword>
<dbReference type="InterPro" id="IPR019823">
    <property type="entry name" value="Mechanosensitive_channel_CS"/>
</dbReference>
<keyword evidence="7 10" id="KW-0406">Ion transport</keyword>
<dbReference type="PANTHER" id="PTHR30266">
    <property type="entry name" value="MECHANOSENSITIVE CHANNEL MSCL"/>
    <property type="match status" value="1"/>
</dbReference>
<sequence>MLKEFREFAFKGNLVDLAVGVIIGAAFSKVVSSLVNDILMPPLGLLLGKVDFSNLFINLGDRDYQTLSQAKAAGAPTINYGLFINHLIDFLIVAFAMFLIIRQINRIRRTEEEEKVPGKTCEFCFSEVHPDASRCPHCTSYIGLAPR</sequence>
<dbReference type="GO" id="GO:0005886">
    <property type="term" value="C:plasma membrane"/>
    <property type="evidence" value="ECO:0007669"/>
    <property type="project" value="UniProtKB-SubCell"/>
</dbReference>
<reference evidence="11" key="1">
    <citation type="journal article" date="2013" name="Int. J. Syst. Evol. Microbiol.">
        <title>Polycladomyces abyssicola gen. nov., sp. nov., a thermophilic filamentous bacterium isolated from hemipelagic sediment.</title>
        <authorList>
            <person name="Tsubouchi T."/>
            <person name="Shimane Y."/>
            <person name="Mori K."/>
            <person name="Usui K."/>
            <person name="Hiraki T."/>
            <person name="Tame A."/>
            <person name="Uematsu K."/>
            <person name="Maruyama T."/>
            <person name="Hatada Y."/>
        </authorList>
    </citation>
    <scope>NUCLEOTIDE SEQUENCE</scope>
    <source>
        <strain evidence="11">JIR-001</strain>
    </source>
</reference>
<evidence type="ECO:0000313" key="11">
    <source>
        <dbReference type="EMBL" id="BCU80701.1"/>
    </source>
</evidence>
<evidence type="ECO:0000256" key="7">
    <source>
        <dbReference type="ARBA" id="ARBA00023065"/>
    </source>
</evidence>
<evidence type="ECO:0000256" key="5">
    <source>
        <dbReference type="ARBA" id="ARBA00022692"/>
    </source>
</evidence>
<organism evidence="11 12">
    <name type="scientific">Polycladomyces abyssicola</name>
    <dbReference type="NCBI Taxonomy" id="1125966"/>
    <lineage>
        <taxon>Bacteria</taxon>
        <taxon>Bacillati</taxon>
        <taxon>Bacillota</taxon>
        <taxon>Bacilli</taxon>
        <taxon>Bacillales</taxon>
        <taxon>Thermoactinomycetaceae</taxon>
        <taxon>Polycladomyces</taxon>
    </lineage>
</organism>
<comment type="function">
    <text evidence="10">Channel that opens in response to stretch forces in the membrane lipid bilayer. May participate in the regulation of osmotic pressure changes within the cell.</text>
</comment>
<dbReference type="RefSeq" id="WP_212774040.1">
    <property type="nucleotide sequence ID" value="NZ_AP024601.1"/>
</dbReference>
<keyword evidence="9 10" id="KW-0407">Ion channel</keyword>
<feature type="transmembrane region" description="Helical" evidence="10">
    <location>
        <begin position="12"/>
        <end position="35"/>
    </location>
</feature>
<keyword evidence="5 10" id="KW-0812">Transmembrane</keyword>
<accession>A0A8D5ZMS5</accession>